<comment type="caution">
    <text evidence="1">The sequence shown here is derived from an EMBL/GenBank/DDBJ whole genome shotgun (WGS) entry which is preliminary data.</text>
</comment>
<dbReference type="Proteomes" id="UP001138894">
    <property type="component" value="Unassembled WGS sequence"/>
</dbReference>
<gene>
    <name evidence="1" type="ORF">KCG49_03045</name>
</gene>
<name>A0A9X1JMC7_9FLAO</name>
<protein>
    <recommendedName>
        <fullName evidence="3">DNA topoisomerase IV</fullName>
    </recommendedName>
</protein>
<evidence type="ECO:0008006" key="3">
    <source>
        <dbReference type="Google" id="ProtNLM"/>
    </source>
</evidence>
<accession>A0A9X1JMC7</accession>
<proteinExistence type="predicted"/>
<organism evidence="1 2">
    <name type="scientific">Winogradskyella luteola</name>
    <dbReference type="NCBI Taxonomy" id="2828330"/>
    <lineage>
        <taxon>Bacteria</taxon>
        <taxon>Pseudomonadati</taxon>
        <taxon>Bacteroidota</taxon>
        <taxon>Flavobacteriia</taxon>
        <taxon>Flavobacteriales</taxon>
        <taxon>Flavobacteriaceae</taxon>
        <taxon>Winogradskyella</taxon>
    </lineage>
</organism>
<reference evidence="1" key="1">
    <citation type="submission" date="2021-04" db="EMBL/GenBank/DDBJ databases">
        <authorList>
            <person name="Pira H."/>
            <person name="Risdian C."/>
            <person name="Wink J."/>
        </authorList>
    </citation>
    <scope>NUCLEOTIDE SEQUENCE</scope>
    <source>
        <strain evidence="1">WHY3</strain>
    </source>
</reference>
<evidence type="ECO:0000313" key="2">
    <source>
        <dbReference type="Proteomes" id="UP001138894"/>
    </source>
</evidence>
<sequence>MKRFFLFPLLMIAFGCYDVERNCSEFKTGKFKFNYTIDGIEKTGRFIRTETLNIDYYENTTDTSSVRWINDCEFILKKLNPKTNAEKEAIHMKILSTTGASSYTFEYKLAVDKPNLPQRIEKGVAHKIN</sequence>
<keyword evidence="2" id="KW-1185">Reference proteome</keyword>
<dbReference type="RefSeq" id="WP_218544712.1">
    <property type="nucleotide sequence ID" value="NZ_JAGSPD010000002.1"/>
</dbReference>
<dbReference type="PROSITE" id="PS51257">
    <property type="entry name" value="PROKAR_LIPOPROTEIN"/>
    <property type="match status" value="1"/>
</dbReference>
<dbReference type="AlphaFoldDB" id="A0A9X1JMC7"/>
<dbReference type="EMBL" id="JAGSPD010000002">
    <property type="protein sequence ID" value="MBV7268166.1"/>
    <property type="molecule type" value="Genomic_DNA"/>
</dbReference>
<evidence type="ECO:0000313" key="1">
    <source>
        <dbReference type="EMBL" id="MBV7268166.1"/>
    </source>
</evidence>